<dbReference type="HOGENOM" id="CLU_1980081_0_0_0"/>
<proteinExistence type="predicted"/>
<dbReference type="Proteomes" id="UP000000496">
    <property type="component" value="Chromosome gsn.131"/>
</dbReference>
<evidence type="ECO:0000313" key="1">
    <source>
        <dbReference type="EMBL" id="CCB87906.1"/>
    </source>
</evidence>
<dbReference type="AlphaFoldDB" id="F8L525"/>
<dbReference type="STRING" id="331113.SNE_A00280"/>
<dbReference type="KEGG" id="sng:SNE_A00280"/>
<gene>
    <name evidence="1" type="ordered locus">SNE_A00280</name>
</gene>
<protein>
    <submittedName>
        <fullName evidence="1">Uncharacterized protein</fullName>
    </submittedName>
</protein>
<dbReference type="EMBL" id="FR872582">
    <property type="protein sequence ID" value="CCB87906.1"/>
    <property type="molecule type" value="Genomic_DNA"/>
</dbReference>
<dbReference type="RefSeq" id="WP_013942373.1">
    <property type="nucleotide sequence ID" value="NC_015713.1"/>
</dbReference>
<accession>F8L525</accession>
<name>F8L525_SIMNZ</name>
<sequence>MIISKYNGYFHDGYVRNIIHKGNNIELFLESCVVNPEEILEKYLLSDCNKLNGFLKARNVQNIVVDDHILSDSLKMQYDYAEILTLEVDENNIYLLIEWDNKPPKPQVRKICEIKIKAEEICWISHVKSNETHSKEKTQ</sequence>
<reference evidence="1 2" key="2">
    <citation type="journal article" date="2011" name="Mol. Biol. Evol.">
        <title>Unity in variety--the pan-genome of the Chlamydiae.</title>
        <authorList>
            <person name="Collingro A."/>
            <person name="Tischler P."/>
            <person name="Weinmaier T."/>
            <person name="Penz T."/>
            <person name="Heinz E."/>
            <person name="Brunham R.C."/>
            <person name="Read T.D."/>
            <person name="Bavoil P.M."/>
            <person name="Sachse K."/>
            <person name="Kahane S."/>
            <person name="Friedman M.G."/>
            <person name="Rattei T."/>
            <person name="Myers G.S."/>
            <person name="Horn M."/>
        </authorList>
    </citation>
    <scope>NUCLEOTIDE SEQUENCE [LARGE SCALE GENOMIC DNA]</scope>
    <source>
        <strain evidence="2">ATCC VR-1471 / Z</strain>
    </source>
</reference>
<organism evidence="1 2">
    <name type="scientific">Simkania negevensis (strain ATCC VR-1471 / DSM 27360 / Z)</name>
    <dbReference type="NCBI Taxonomy" id="331113"/>
    <lineage>
        <taxon>Bacteria</taxon>
        <taxon>Pseudomonadati</taxon>
        <taxon>Chlamydiota</taxon>
        <taxon>Chlamydiia</taxon>
        <taxon>Parachlamydiales</taxon>
        <taxon>Simkaniaceae</taxon>
        <taxon>Simkania</taxon>
    </lineage>
</organism>
<reference key="1">
    <citation type="journal article" date="2011" name="Mol. Biol. Evol.">
        <title>Unity in variety -- the pan-genome of the Chlamydiae.</title>
        <authorList>
            <person name="Collingro A."/>
            <person name="Tischler P."/>
            <person name="Weinmaier T."/>
            <person name="Penz T."/>
            <person name="Heinz E."/>
            <person name="Brunham R.C."/>
            <person name="Read T.D."/>
            <person name="Bavoil P.M."/>
            <person name="Sachse K."/>
            <person name="Kahane S."/>
            <person name="Friedman M.G."/>
            <person name="Rattei T."/>
            <person name="Myers G.S.A."/>
            <person name="Horn M."/>
        </authorList>
    </citation>
    <scope>NUCLEOTIDE SEQUENCE</scope>
    <source>
        <strain>Z</strain>
    </source>
</reference>
<evidence type="ECO:0000313" key="2">
    <source>
        <dbReference type="Proteomes" id="UP000000496"/>
    </source>
</evidence>
<keyword evidence="2" id="KW-1185">Reference proteome</keyword>